<evidence type="ECO:0000256" key="4">
    <source>
        <dbReference type="ARBA" id="ARBA00022989"/>
    </source>
</evidence>
<evidence type="ECO:0000256" key="3">
    <source>
        <dbReference type="ARBA" id="ARBA00022692"/>
    </source>
</evidence>
<dbReference type="GO" id="GO:0016020">
    <property type="term" value="C:membrane"/>
    <property type="evidence" value="ECO:0007669"/>
    <property type="project" value="UniProtKB-SubCell"/>
</dbReference>
<dbReference type="STRING" id="67003.A0A1X0P250"/>
<dbReference type="VEuPathDB" id="TriTrypDB:TM35_000074500"/>
<keyword evidence="4 6" id="KW-1133">Transmembrane helix</keyword>
<feature type="transmembrane region" description="Helical" evidence="6">
    <location>
        <begin position="463"/>
        <end position="485"/>
    </location>
</feature>
<feature type="transmembrane region" description="Helical" evidence="6">
    <location>
        <begin position="418"/>
        <end position="443"/>
    </location>
</feature>
<feature type="transmembrane region" description="Helical" evidence="6">
    <location>
        <begin position="37"/>
        <end position="58"/>
    </location>
</feature>
<protein>
    <submittedName>
        <fullName evidence="7">Putative LMBR1-like membrane protein</fullName>
    </submittedName>
</protein>
<keyword evidence="5 6" id="KW-0472">Membrane</keyword>
<accession>A0A1X0P250</accession>
<feature type="transmembrane region" description="Helical" evidence="6">
    <location>
        <begin position="333"/>
        <end position="359"/>
    </location>
</feature>
<dbReference type="Pfam" id="PF04791">
    <property type="entry name" value="LMBR1"/>
    <property type="match status" value="1"/>
</dbReference>
<dbReference type="RefSeq" id="XP_028885092.1">
    <property type="nucleotide sequence ID" value="XM_029023896.1"/>
</dbReference>
<sequence>MPAANIVSTIIFFCLTVLATLLIFRHYTRVSAKSMPLFCRVFIIIAFCSFILPFPLLVVDINAALYAKANPSTPQDTWLIGVWYAIVGATYIMGWGVLPISQSYTEVGNFTPKRKIISIVKSNLKMYAISIILLVVFFAYIAFLKGAYDSFTNIWKLAISLANAWGLMLLVLFMSAGLVGVPMMLWRNSDAVRMLRRQYFSIVDIQEDLDIAAMDLADVKAELMMIHPLVAEEHKIYWSEMIEAIATADREIPQYHSASARLKPTSQTNHTDVSLPHLEELNARVKYSIKIAQRMNYLWESTIRKCQSYDELIHGSSSTNNQIKKIWFSIRSVVFKGFAVCTSILTILVLWSELVLPFQPLTSKRLSVIALVVESNFELSGSMIFMFYMAYCSYWAILQFKVFDMYVILPGISDNASLCFSATFLSRLIMPLCFNYLLIAGLATEDIDVMYGHVYRRNMDVSLVLGSWLNQFIPMFIPFVSVLVLSRVVDRLFFLIGVEVHNPDDAMNEAVRQRIEDGYRIVTHALGHPLTALETDGIGFAAGDAAAAAGGRGNAAQNQARQQQERGERYKEYLAKRKAAGEKEPV</sequence>
<feature type="transmembrane region" description="Helical" evidence="6">
    <location>
        <begin position="124"/>
        <end position="144"/>
    </location>
</feature>
<evidence type="ECO:0000256" key="6">
    <source>
        <dbReference type="SAM" id="Phobius"/>
    </source>
</evidence>
<dbReference type="Proteomes" id="UP000192257">
    <property type="component" value="Unassembled WGS sequence"/>
</dbReference>
<dbReference type="AlphaFoldDB" id="A0A1X0P250"/>
<keyword evidence="8" id="KW-1185">Reference proteome</keyword>
<dbReference type="PANTHER" id="PTHR21355:SF0">
    <property type="entry name" value="G-PROTEIN COUPLED RECEPTOR-ASSOCIATED PROTEIN LMBRD2"/>
    <property type="match status" value="1"/>
</dbReference>
<dbReference type="PANTHER" id="PTHR21355">
    <property type="entry name" value="G-PROTEIN COUPLED RECEPTOR-ASSOCIATED PROTEIN LMBRD2"/>
    <property type="match status" value="1"/>
</dbReference>
<dbReference type="InterPro" id="IPR051584">
    <property type="entry name" value="GPCR-associated_LMBR1"/>
</dbReference>
<keyword evidence="3 6" id="KW-0812">Transmembrane</keyword>
<evidence type="ECO:0000256" key="5">
    <source>
        <dbReference type="ARBA" id="ARBA00023136"/>
    </source>
</evidence>
<comment type="caution">
    <text evidence="7">The sequence shown here is derived from an EMBL/GenBank/DDBJ whole genome shotgun (WGS) entry which is preliminary data.</text>
</comment>
<feature type="transmembrane region" description="Helical" evidence="6">
    <location>
        <begin position="379"/>
        <end position="397"/>
    </location>
</feature>
<dbReference type="OrthoDB" id="203099at2759"/>
<reference evidence="7 8" key="1">
    <citation type="submission" date="2017-03" db="EMBL/GenBank/DDBJ databases">
        <title>An alternative strategy for trypanosome survival in the mammalian bloodstream revealed through genome and transcriptome analysis of the ubiquitous bovine parasite Trypanosoma (Megatrypanum) theileri.</title>
        <authorList>
            <person name="Kelly S."/>
            <person name="Ivens A."/>
            <person name="Mott A."/>
            <person name="O'Neill E."/>
            <person name="Emms D."/>
            <person name="Macleod O."/>
            <person name="Voorheis P."/>
            <person name="Matthews J."/>
            <person name="Matthews K."/>
            <person name="Carrington M."/>
        </authorList>
    </citation>
    <scope>NUCLEOTIDE SEQUENCE [LARGE SCALE GENOMIC DNA]</scope>
    <source>
        <strain evidence="7">Edinburgh</strain>
    </source>
</reference>
<evidence type="ECO:0000256" key="1">
    <source>
        <dbReference type="ARBA" id="ARBA00004141"/>
    </source>
</evidence>
<evidence type="ECO:0000313" key="7">
    <source>
        <dbReference type="EMBL" id="ORC91026.1"/>
    </source>
</evidence>
<feature type="transmembrane region" description="Helical" evidence="6">
    <location>
        <begin position="6"/>
        <end position="25"/>
    </location>
</feature>
<dbReference type="EMBL" id="NBCO01000007">
    <property type="protein sequence ID" value="ORC91026.1"/>
    <property type="molecule type" value="Genomic_DNA"/>
</dbReference>
<name>A0A1X0P250_9TRYP</name>
<feature type="transmembrane region" description="Helical" evidence="6">
    <location>
        <begin position="164"/>
        <end position="186"/>
    </location>
</feature>
<comment type="similarity">
    <text evidence="2">Belongs to the LIMR family.</text>
</comment>
<organism evidence="7 8">
    <name type="scientific">Trypanosoma theileri</name>
    <dbReference type="NCBI Taxonomy" id="67003"/>
    <lineage>
        <taxon>Eukaryota</taxon>
        <taxon>Discoba</taxon>
        <taxon>Euglenozoa</taxon>
        <taxon>Kinetoplastea</taxon>
        <taxon>Metakinetoplastina</taxon>
        <taxon>Trypanosomatida</taxon>
        <taxon>Trypanosomatidae</taxon>
        <taxon>Trypanosoma</taxon>
    </lineage>
</organism>
<dbReference type="GeneID" id="39983676"/>
<evidence type="ECO:0000313" key="8">
    <source>
        <dbReference type="Proteomes" id="UP000192257"/>
    </source>
</evidence>
<dbReference type="InterPro" id="IPR006876">
    <property type="entry name" value="LMBR1-like_membr_prot"/>
</dbReference>
<proteinExistence type="inferred from homology"/>
<gene>
    <name evidence="7" type="ORF">TM35_000074500</name>
</gene>
<feature type="transmembrane region" description="Helical" evidence="6">
    <location>
        <begin position="78"/>
        <end position="98"/>
    </location>
</feature>
<comment type="subcellular location">
    <subcellularLocation>
        <location evidence="1">Membrane</location>
        <topology evidence="1">Multi-pass membrane protein</topology>
    </subcellularLocation>
</comment>
<evidence type="ECO:0000256" key="2">
    <source>
        <dbReference type="ARBA" id="ARBA00010487"/>
    </source>
</evidence>